<dbReference type="AlphaFoldDB" id="A0A167W009"/>
<keyword evidence="2" id="KW-1185">Reference proteome</keyword>
<dbReference type="OrthoDB" id="2748701at2759"/>
<proteinExistence type="predicted"/>
<sequence>MDRAPSEIWTEIFSHACVDSGLTGRSLSLVSKFIRAESAIMKLQSISVHGPQQIIAFHQLLLQTTPHHRHIRYLLLS</sequence>
<accession>A0A167W009</accession>
<reference evidence="1 2" key="1">
    <citation type="journal article" date="2016" name="Mol. Biol. Evol.">
        <title>Comparative Genomics of Early-Diverging Mushroom-Forming Fungi Provides Insights into the Origins of Lignocellulose Decay Capabilities.</title>
        <authorList>
            <person name="Nagy L.G."/>
            <person name="Riley R."/>
            <person name="Tritt A."/>
            <person name="Adam C."/>
            <person name="Daum C."/>
            <person name="Floudas D."/>
            <person name="Sun H."/>
            <person name="Yadav J.S."/>
            <person name="Pangilinan J."/>
            <person name="Larsson K.H."/>
            <person name="Matsuura K."/>
            <person name="Barry K."/>
            <person name="Labutti K."/>
            <person name="Kuo R."/>
            <person name="Ohm R.A."/>
            <person name="Bhattacharya S.S."/>
            <person name="Shirouzu T."/>
            <person name="Yoshinaga Y."/>
            <person name="Martin F.M."/>
            <person name="Grigoriev I.V."/>
            <person name="Hibbett D.S."/>
        </authorList>
    </citation>
    <scope>NUCLEOTIDE SEQUENCE [LARGE SCALE GENOMIC DNA]</scope>
    <source>
        <strain evidence="1 2">CBS 109695</strain>
    </source>
</reference>
<evidence type="ECO:0008006" key="3">
    <source>
        <dbReference type="Google" id="ProtNLM"/>
    </source>
</evidence>
<gene>
    <name evidence="1" type="ORF">FIBSPDRAFT_695374</name>
</gene>
<evidence type="ECO:0000313" key="1">
    <source>
        <dbReference type="EMBL" id="KZP05550.1"/>
    </source>
</evidence>
<organism evidence="1 2">
    <name type="scientific">Athelia psychrophila</name>
    <dbReference type="NCBI Taxonomy" id="1759441"/>
    <lineage>
        <taxon>Eukaryota</taxon>
        <taxon>Fungi</taxon>
        <taxon>Dikarya</taxon>
        <taxon>Basidiomycota</taxon>
        <taxon>Agaricomycotina</taxon>
        <taxon>Agaricomycetes</taxon>
        <taxon>Agaricomycetidae</taxon>
        <taxon>Atheliales</taxon>
        <taxon>Atheliaceae</taxon>
        <taxon>Athelia</taxon>
    </lineage>
</organism>
<dbReference type="Proteomes" id="UP000076532">
    <property type="component" value="Unassembled WGS sequence"/>
</dbReference>
<dbReference type="EMBL" id="KV417832">
    <property type="protein sequence ID" value="KZP05550.1"/>
    <property type="molecule type" value="Genomic_DNA"/>
</dbReference>
<feature type="non-terminal residue" evidence="1">
    <location>
        <position position="77"/>
    </location>
</feature>
<evidence type="ECO:0000313" key="2">
    <source>
        <dbReference type="Proteomes" id="UP000076532"/>
    </source>
</evidence>
<name>A0A167W009_9AGAM</name>
<protein>
    <recommendedName>
        <fullName evidence="3">F-box domain-containing protein</fullName>
    </recommendedName>
</protein>